<sequence length="154" mass="17613">MKRDQDDMFTTIDALKRASMYKEGSRIHALEQSLHEMSYAVFRGICYKAFNTRQTFSEAVATCGEDGGTLAMPRDAEINAFLISLYKSVSDSTCGYFWFGLHDQREEGNFEWMDGSALGTYNSWYPGEPNNNAGREDCVLYQQVHKDMWNDGRP</sequence>
<evidence type="ECO:0000313" key="3">
    <source>
        <dbReference type="Proteomes" id="UP000001554"/>
    </source>
</evidence>
<accession>A0A9J7MV22</accession>
<reference evidence="3" key="1">
    <citation type="journal article" date="2020" name="Nat. Ecol. Evol.">
        <title>Deeply conserved synteny resolves early events in vertebrate evolution.</title>
        <authorList>
            <person name="Simakov O."/>
            <person name="Marletaz F."/>
            <person name="Yue J.X."/>
            <person name="O'Connell B."/>
            <person name="Jenkins J."/>
            <person name="Brandt A."/>
            <person name="Calef R."/>
            <person name="Tung C.H."/>
            <person name="Huang T.K."/>
            <person name="Schmutz J."/>
            <person name="Satoh N."/>
            <person name="Yu J.K."/>
            <person name="Putnam N.H."/>
            <person name="Green R.E."/>
            <person name="Rokhsar D.S."/>
        </authorList>
    </citation>
    <scope>NUCLEOTIDE SEQUENCE [LARGE SCALE GENOMIC DNA]</scope>
    <source>
        <strain evidence="3">S238N-H82</strain>
    </source>
</reference>
<dbReference type="InterPro" id="IPR051663">
    <property type="entry name" value="CLec_Tetranectin-domain"/>
</dbReference>
<dbReference type="PANTHER" id="PTHR22799">
    <property type="entry name" value="TETRANECTIN-RELATED"/>
    <property type="match status" value="1"/>
</dbReference>
<dbReference type="Proteomes" id="UP000001554">
    <property type="component" value="Chromosome 6"/>
</dbReference>
<dbReference type="Gene3D" id="3.10.100.10">
    <property type="entry name" value="Mannose-Binding Protein A, subunit A"/>
    <property type="match status" value="1"/>
</dbReference>
<keyword evidence="3" id="KW-1185">Reference proteome</keyword>
<dbReference type="SUPFAM" id="SSF56436">
    <property type="entry name" value="C-type lectin-like"/>
    <property type="match status" value="1"/>
</dbReference>
<name>A0A9J7MV22_BRAFL</name>
<organism evidence="3 4">
    <name type="scientific">Branchiostoma floridae</name>
    <name type="common">Florida lancelet</name>
    <name type="synonym">Amphioxus</name>
    <dbReference type="NCBI Taxonomy" id="7739"/>
    <lineage>
        <taxon>Eukaryota</taxon>
        <taxon>Metazoa</taxon>
        <taxon>Chordata</taxon>
        <taxon>Cephalochordata</taxon>
        <taxon>Leptocardii</taxon>
        <taxon>Amphioxiformes</taxon>
        <taxon>Branchiostomatidae</taxon>
        <taxon>Branchiostoma</taxon>
    </lineage>
</organism>
<dbReference type="InterPro" id="IPR016186">
    <property type="entry name" value="C-type_lectin-like/link_sf"/>
</dbReference>
<keyword evidence="1" id="KW-0430">Lectin</keyword>
<dbReference type="GO" id="GO:0030246">
    <property type="term" value="F:carbohydrate binding"/>
    <property type="evidence" value="ECO:0007669"/>
    <property type="project" value="UniProtKB-KW"/>
</dbReference>
<dbReference type="PROSITE" id="PS50041">
    <property type="entry name" value="C_TYPE_LECTIN_2"/>
    <property type="match status" value="1"/>
</dbReference>
<protein>
    <submittedName>
        <fullName evidence="4">Alpha-N-acetylgalactosamine-specific lectin-like</fullName>
    </submittedName>
</protein>
<dbReference type="InterPro" id="IPR001304">
    <property type="entry name" value="C-type_lectin-like"/>
</dbReference>
<dbReference type="AlphaFoldDB" id="A0A9J7MV22"/>
<dbReference type="Pfam" id="PF00059">
    <property type="entry name" value="Lectin_C"/>
    <property type="match status" value="1"/>
</dbReference>
<feature type="domain" description="C-type lectin" evidence="2">
    <location>
        <begin position="42"/>
        <end position="151"/>
    </location>
</feature>
<gene>
    <name evidence="4" type="primary">LOC118418234</name>
</gene>
<dbReference type="GeneID" id="118418234"/>
<dbReference type="KEGG" id="bfo:118418234"/>
<dbReference type="OrthoDB" id="6153286at2759"/>
<reference evidence="4" key="2">
    <citation type="submission" date="2025-08" db="UniProtKB">
        <authorList>
            <consortium name="RefSeq"/>
        </authorList>
    </citation>
    <scope>IDENTIFICATION</scope>
    <source>
        <strain evidence="4">S238N-H82</strain>
        <tissue evidence="4">Testes</tissue>
    </source>
</reference>
<evidence type="ECO:0000259" key="2">
    <source>
        <dbReference type="PROSITE" id="PS50041"/>
    </source>
</evidence>
<dbReference type="RefSeq" id="XP_035679970.1">
    <property type="nucleotide sequence ID" value="XM_035824077.1"/>
</dbReference>
<dbReference type="PANTHER" id="PTHR22799:SF6">
    <property type="entry name" value="C-TYPE LECTIN DOMAIN FAMILY 4 MEMBER M-LIKE"/>
    <property type="match status" value="1"/>
</dbReference>
<evidence type="ECO:0000313" key="4">
    <source>
        <dbReference type="RefSeq" id="XP_035679970.1"/>
    </source>
</evidence>
<dbReference type="OMA" id="RYWEDEV"/>
<dbReference type="CDD" id="cd00037">
    <property type="entry name" value="CLECT"/>
    <property type="match status" value="1"/>
</dbReference>
<dbReference type="InterPro" id="IPR016187">
    <property type="entry name" value="CTDL_fold"/>
</dbReference>
<proteinExistence type="predicted"/>
<evidence type="ECO:0000256" key="1">
    <source>
        <dbReference type="ARBA" id="ARBA00022734"/>
    </source>
</evidence>
<dbReference type="SMART" id="SM00034">
    <property type="entry name" value="CLECT"/>
    <property type="match status" value="1"/>
</dbReference>